<dbReference type="AlphaFoldDB" id="A0A286ZT58"/>
<protein>
    <submittedName>
        <fullName evidence="2">Solute carrier family 25 member 29</fullName>
    </submittedName>
</protein>
<dbReference type="Bgee" id="ENSSSCG00000002520">
    <property type="expression patterns" value="Expressed in endocardial endothelium and 44 other cell types or tissues"/>
</dbReference>
<feature type="compositionally biased region" description="Low complexity" evidence="1">
    <location>
        <begin position="97"/>
        <end position="125"/>
    </location>
</feature>
<accession>A0A286ZT58</accession>
<evidence type="ECO:0000313" key="4">
    <source>
        <dbReference type="VGNC" id="VGNC:93006"/>
    </source>
</evidence>
<dbReference type="GeneTree" id="ENSGT01030000239149"/>
<feature type="compositionally biased region" description="Basic residues" evidence="1">
    <location>
        <begin position="250"/>
        <end position="262"/>
    </location>
</feature>
<name>A0A286ZT58_PIG</name>
<sequence length="331" mass="34424">MALDFLAGCAGGAAPGPEHGEAPVSRDLALLPGHHQAGERAGPVQGPGLAAHGTHLHQRAGVRRAGQHPPSPGPRLAAEPVPGGRGGGRHPVRRLLPHGAGQDAAAAAGRGAGPHLPRLPGLPGADLPARGPARRQPGHDLHAAARDPQLRRLLPHLRRADPRAGLRARGPPAGAQAAAGGRHVGHHVLALHLPRGRGQVAAAGRRAAGRPTLPGHPRLRAPELPRRGLARLHARTGLHAAARLPRQRRHLRHGHRGAHLRAWRGAPTRGRGRARRPRGARPDPALQLVRPRPTSPGAAFPKREVGISWRPPVPLPQTPGARGLGTPSDSG</sequence>
<organism evidence="2 3">
    <name type="scientific">Sus scrofa</name>
    <name type="common">Pig</name>
    <dbReference type="NCBI Taxonomy" id="9823"/>
    <lineage>
        <taxon>Eukaryota</taxon>
        <taxon>Metazoa</taxon>
        <taxon>Chordata</taxon>
        <taxon>Craniata</taxon>
        <taxon>Vertebrata</taxon>
        <taxon>Euteleostomi</taxon>
        <taxon>Mammalia</taxon>
        <taxon>Eutheria</taxon>
        <taxon>Laurasiatheria</taxon>
        <taxon>Artiodactyla</taxon>
        <taxon>Suina</taxon>
        <taxon>Suidae</taxon>
        <taxon>Sus</taxon>
    </lineage>
</organism>
<gene>
    <name evidence="2 4" type="primary">SLC25A29</name>
</gene>
<dbReference type="Proteomes" id="UP000008227">
    <property type="component" value="Chromosome 7"/>
</dbReference>
<reference evidence="2" key="3">
    <citation type="submission" date="2025-08" db="UniProtKB">
        <authorList>
            <consortium name="Ensembl"/>
        </authorList>
    </citation>
    <scope>IDENTIFICATION</scope>
</reference>
<reference evidence="3" key="1">
    <citation type="submission" date="2009-11" db="EMBL/GenBank/DDBJ databases">
        <authorList>
            <consortium name="Porcine genome sequencing project"/>
        </authorList>
    </citation>
    <scope>NUCLEOTIDE SEQUENCE [LARGE SCALE GENOMIC DNA]</scope>
    <source>
        <strain evidence="3">Duroc</strain>
    </source>
</reference>
<feature type="region of interest" description="Disordered" evidence="1">
    <location>
        <begin position="250"/>
        <end position="331"/>
    </location>
</feature>
<proteinExistence type="predicted"/>
<feature type="compositionally biased region" description="Basic residues" evidence="1">
    <location>
        <begin position="54"/>
        <end position="66"/>
    </location>
</feature>
<feature type="compositionally biased region" description="Basic residues" evidence="1">
    <location>
        <begin position="270"/>
        <end position="279"/>
    </location>
</feature>
<feature type="compositionally biased region" description="Basic residues" evidence="1">
    <location>
        <begin position="87"/>
        <end position="96"/>
    </location>
</feature>
<evidence type="ECO:0000256" key="1">
    <source>
        <dbReference type="SAM" id="MobiDB-lite"/>
    </source>
</evidence>
<reference evidence="2" key="4">
    <citation type="submission" date="2025-09" db="UniProtKB">
        <authorList>
            <consortium name="Ensembl"/>
        </authorList>
    </citation>
    <scope>IDENTIFICATION</scope>
</reference>
<dbReference type="ExpressionAtlas" id="A0A286ZT58">
    <property type="expression patterns" value="baseline and differential"/>
</dbReference>
<feature type="region of interest" description="Disordered" evidence="1">
    <location>
        <begin position="11"/>
        <end position="150"/>
    </location>
</feature>
<keyword evidence="3" id="KW-1185">Reference proteome</keyword>
<evidence type="ECO:0000313" key="3">
    <source>
        <dbReference type="Proteomes" id="UP000008227"/>
    </source>
</evidence>
<dbReference type="VGNC" id="VGNC:93006">
    <property type="gene designation" value="SLC25A29"/>
</dbReference>
<dbReference type="Ensembl" id="ENSSSCT00000060495.3">
    <property type="protein sequence ID" value="ENSSSCP00000034756.3"/>
    <property type="gene ID" value="ENSSSCG00000002520.5"/>
</dbReference>
<reference evidence="2" key="2">
    <citation type="journal article" date="2020" name="Gigascience">
        <title>An improved pig reference genome sequence to enable pig genetics and genomics research.</title>
        <authorList>
            <person name="Warr A."/>
            <person name="Affara N."/>
            <person name="Aken B."/>
            <person name="Beiki H."/>
            <person name="Bickhart D.M."/>
            <person name="Billis K."/>
            <person name="Chow W."/>
            <person name="Eory L."/>
            <person name="Finlayson H.A."/>
            <person name="Flicek P."/>
            <person name="Giron C.G."/>
            <person name="Griffin D.K."/>
            <person name="Hall R."/>
            <person name="Hannum G."/>
            <person name="Hourlier T."/>
            <person name="Howe K."/>
            <person name="Hume D.A."/>
            <person name="Izuogu O."/>
            <person name="Kim K."/>
            <person name="Koren S."/>
            <person name="Liu H."/>
            <person name="Manchanda N."/>
            <person name="Martin F.J."/>
            <person name="Nonneman D.J."/>
            <person name="O'Connor R.E."/>
            <person name="Phillippy A.M."/>
            <person name="Rohrer G.A."/>
            <person name="Rosen B.D."/>
            <person name="Rund L.A."/>
            <person name="Sargent C.A."/>
            <person name="Schook L.B."/>
            <person name="Schroeder S.G."/>
            <person name="Schwartz A.S."/>
            <person name="Skinner B.M."/>
            <person name="Talbot R."/>
            <person name="Tseng E."/>
            <person name="Tuggle C.K."/>
            <person name="Watson M."/>
            <person name="Smith T.P.L."/>
            <person name="Archibald A.L."/>
        </authorList>
    </citation>
    <scope>NUCLEOTIDE SEQUENCE [LARGE SCALE GENOMIC DNA]</scope>
    <source>
        <strain evidence="2">Duroc</strain>
    </source>
</reference>
<feature type="compositionally biased region" description="Basic and acidic residues" evidence="1">
    <location>
        <begin position="137"/>
        <end position="150"/>
    </location>
</feature>
<evidence type="ECO:0000313" key="2">
    <source>
        <dbReference type="Ensembl" id="ENSSSCP00000034756.3"/>
    </source>
</evidence>